<gene>
    <name evidence="2" type="ORF">HRG_03351</name>
</gene>
<name>A0A9P8N1U2_9HYPO</name>
<dbReference type="OrthoDB" id="5235778at2759"/>
<reference evidence="2" key="1">
    <citation type="submission" date="2021-09" db="EMBL/GenBank/DDBJ databases">
        <title>A high-quality genome of the endoparasitic fungus Hirsutella rhossiliensis with a comparison of Hirsutella genomes reveals transposable elements contributing to genome size variation.</title>
        <authorList>
            <person name="Lin R."/>
            <person name="Jiao Y."/>
            <person name="Sun X."/>
            <person name="Ling J."/>
            <person name="Xie B."/>
            <person name="Cheng X."/>
        </authorList>
    </citation>
    <scope>NUCLEOTIDE SEQUENCE</scope>
    <source>
        <strain evidence="2">HR02</strain>
    </source>
</reference>
<dbReference type="Proteomes" id="UP000824596">
    <property type="component" value="Unassembled WGS sequence"/>
</dbReference>
<evidence type="ECO:0000313" key="2">
    <source>
        <dbReference type="EMBL" id="KAH0965335.1"/>
    </source>
</evidence>
<feature type="region of interest" description="Disordered" evidence="1">
    <location>
        <begin position="1"/>
        <end position="76"/>
    </location>
</feature>
<feature type="compositionally biased region" description="Low complexity" evidence="1">
    <location>
        <begin position="14"/>
        <end position="43"/>
    </location>
</feature>
<organism evidence="2 3">
    <name type="scientific">Hirsutella rhossiliensis</name>
    <dbReference type="NCBI Taxonomy" id="111463"/>
    <lineage>
        <taxon>Eukaryota</taxon>
        <taxon>Fungi</taxon>
        <taxon>Dikarya</taxon>
        <taxon>Ascomycota</taxon>
        <taxon>Pezizomycotina</taxon>
        <taxon>Sordariomycetes</taxon>
        <taxon>Hypocreomycetidae</taxon>
        <taxon>Hypocreales</taxon>
        <taxon>Ophiocordycipitaceae</taxon>
        <taxon>Hirsutella</taxon>
    </lineage>
</organism>
<sequence>MEESATEKYSKPQVAPTVPKSSSAASAAGGHEPAAATAPSPAAGFRESSLAAGAGADATAAAMVGDESSRQAVSHYPKRKRACLYNHLSESKMEISQPASTQPMAVHQTRFPTDPLPGTRPTRILLGYWKQSSEPDPRDRHAVYGILDHDNKF</sequence>
<comment type="caution">
    <text evidence="2">The sequence shown here is derived from an EMBL/GenBank/DDBJ whole genome shotgun (WGS) entry which is preliminary data.</text>
</comment>
<feature type="compositionally biased region" description="Basic and acidic residues" evidence="1">
    <location>
        <begin position="1"/>
        <end position="10"/>
    </location>
</feature>
<protein>
    <submittedName>
        <fullName evidence="2">Uncharacterized protein</fullName>
    </submittedName>
</protein>
<dbReference type="RefSeq" id="XP_044722848.1">
    <property type="nucleotide sequence ID" value="XM_044861822.1"/>
</dbReference>
<keyword evidence="3" id="KW-1185">Reference proteome</keyword>
<evidence type="ECO:0000256" key="1">
    <source>
        <dbReference type="SAM" id="MobiDB-lite"/>
    </source>
</evidence>
<feature type="region of interest" description="Disordered" evidence="1">
    <location>
        <begin position="94"/>
        <end position="120"/>
    </location>
</feature>
<feature type="compositionally biased region" description="Low complexity" evidence="1">
    <location>
        <begin position="51"/>
        <end position="62"/>
    </location>
</feature>
<dbReference type="GeneID" id="68352480"/>
<proteinExistence type="predicted"/>
<accession>A0A9P8N1U2</accession>
<dbReference type="EMBL" id="JAIZPD010000003">
    <property type="protein sequence ID" value="KAH0965335.1"/>
    <property type="molecule type" value="Genomic_DNA"/>
</dbReference>
<dbReference type="AlphaFoldDB" id="A0A9P8N1U2"/>
<evidence type="ECO:0000313" key="3">
    <source>
        <dbReference type="Proteomes" id="UP000824596"/>
    </source>
</evidence>